<protein>
    <submittedName>
        <fullName evidence="1">LptE family protein</fullName>
    </submittedName>
</protein>
<dbReference type="Proteomes" id="UP000659388">
    <property type="component" value="Unassembled WGS sequence"/>
</dbReference>
<accession>A0A937F7C9</accession>
<dbReference type="EMBL" id="JAESIY010000003">
    <property type="protein sequence ID" value="MBL3655680.1"/>
    <property type="molecule type" value="Genomic_DNA"/>
</dbReference>
<comment type="caution">
    <text evidence="1">The sequence shown here is derived from an EMBL/GenBank/DDBJ whole genome shotgun (WGS) entry which is preliminary data.</text>
</comment>
<dbReference type="Pfam" id="PF04390">
    <property type="entry name" value="LptE"/>
    <property type="match status" value="1"/>
</dbReference>
<dbReference type="RefSeq" id="WP_202243366.1">
    <property type="nucleotide sequence ID" value="NZ_JAESIY010000003.1"/>
</dbReference>
<dbReference type="InterPro" id="IPR007485">
    <property type="entry name" value="LPS_assembly_LptE"/>
</dbReference>
<dbReference type="GO" id="GO:0019867">
    <property type="term" value="C:outer membrane"/>
    <property type="evidence" value="ECO:0007669"/>
    <property type="project" value="InterPro"/>
</dbReference>
<keyword evidence="2" id="KW-1185">Reference proteome</keyword>
<organism evidence="1 2">
    <name type="scientific">Fulvivirga sediminis</name>
    <dbReference type="NCBI Taxonomy" id="2803949"/>
    <lineage>
        <taxon>Bacteria</taxon>
        <taxon>Pseudomonadati</taxon>
        <taxon>Bacteroidota</taxon>
        <taxon>Cytophagia</taxon>
        <taxon>Cytophagales</taxon>
        <taxon>Fulvivirgaceae</taxon>
        <taxon>Fulvivirga</taxon>
    </lineage>
</organism>
<evidence type="ECO:0000313" key="2">
    <source>
        <dbReference type="Proteomes" id="UP000659388"/>
    </source>
</evidence>
<dbReference type="GO" id="GO:0043165">
    <property type="term" value="P:Gram-negative-bacterium-type cell outer membrane assembly"/>
    <property type="evidence" value="ECO:0007669"/>
    <property type="project" value="InterPro"/>
</dbReference>
<sequence>MIVLPAFSLAGCGVYSFTGANITAETISIQQFYNDAEGGPPDMPQTFTNKLKDYYLSNTNLGLVDEDGELQLEGSITGYRLTPIAPTASNNDELGGNTSALTRLTITVQVTYINTEDDQFNFENKSFSFYSDFDSDQNLTAIEATLLDEIFDQIILDIFNASVANW</sequence>
<dbReference type="AlphaFoldDB" id="A0A937F7C9"/>
<evidence type="ECO:0000313" key="1">
    <source>
        <dbReference type="EMBL" id="MBL3655680.1"/>
    </source>
</evidence>
<reference evidence="1" key="1">
    <citation type="submission" date="2021-01" db="EMBL/GenBank/DDBJ databases">
        <title>Fulvivirga kasyanovii gen. nov., sp nov., a novel member of the phylum Bacteroidetes isolated from seawater in a mussel farm.</title>
        <authorList>
            <person name="Zhao L.-H."/>
            <person name="Wang Z.-J."/>
        </authorList>
    </citation>
    <scope>NUCLEOTIDE SEQUENCE</scope>
    <source>
        <strain evidence="1">2943</strain>
    </source>
</reference>
<proteinExistence type="predicted"/>
<name>A0A937F7C9_9BACT</name>
<gene>
    <name evidence="1" type="ORF">JL102_06045</name>
</gene>